<keyword evidence="8" id="KW-0255">Endonuclease</keyword>
<reference evidence="19" key="1">
    <citation type="submission" date="2023-03" db="EMBL/GenBank/DDBJ databases">
        <title>Chromosome-scale reference genome and RAD-based genetic map of yellow starthistle (Centaurea solstitialis) reveal putative structural variation and QTLs associated with invader traits.</title>
        <authorList>
            <person name="Reatini B."/>
            <person name="Cang F.A."/>
            <person name="Jiang Q."/>
            <person name="Mckibben M.T.W."/>
            <person name="Barker M.S."/>
            <person name="Rieseberg L.H."/>
            <person name="Dlugosch K.M."/>
        </authorList>
    </citation>
    <scope>NUCLEOTIDE SEQUENCE</scope>
    <source>
        <strain evidence="19">CAN-66</strain>
        <tissue evidence="19">Leaf</tissue>
    </source>
</reference>
<dbReference type="Gene3D" id="2.40.70.10">
    <property type="entry name" value="Acid Proteases"/>
    <property type="match status" value="2"/>
</dbReference>
<dbReference type="CDD" id="cd01647">
    <property type="entry name" value="RT_LTR"/>
    <property type="match status" value="1"/>
</dbReference>
<dbReference type="SUPFAM" id="SSF57756">
    <property type="entry name" value="Retrovirus zinc finger-like domains"/>
    <property type="match status" value="1"/>
</dbReference>
<dbReference type="InterPro" id="IPR041373">
    <property type="entry name" value="RT_RNaseH"/>
</dbReference>
<dbReference type="SMART" id="SM00343">
    <property type="entry name" value="ZnF_C2HC"/>
    <property type="match status" value="1"/>
</dbReference>
<evidence type="ECO:0000256" key="15">
    <source>
        <dbReference type="ARBA" id="ARBA00023172"/>
    </source>
</evidence>
<dbReference type="InterPro" id="IPR050951">
    <property type="entry name" value="Retrovirus_Pol_polyprotein"/>
</dbReference>
<keyword evidence="5" id="KW-0540">Nuclease</keyword>
<feature type="compositionally biased region" description="Polar residues" evidence="17">
    <location>
        <begin position="1"/>
        <end position="19"/>
    </location>
</feature>
<dbReference type="GO" id="GO:0006310">
    <property type="term" value="P:DNA recombination"/>
    <property type="evidence" value="ECO:0007669"/>
    <property type="project" value="UniProtKB-KW"/>
</dbReference>
<dbReference type="InterPro" id="IPR041588">
    <property type="entry name" value="Integrase_H2C2"/>
</dbReference>
<dbReference type="Pfam" id="PF03732">
    <property type="entry name" value="Retrotrans_gag"/>
    <property type="match status" value="1"/>
</dbReference>
<dbReference type="InterPro" id="IPR043502">
    <property type="entry name" value="DNA/RNA_pol_sf"/>
</dbReference>
<evidence type="ECO:0000259" key="18">
    <source>
        <dbReference type="PROSITE" id="PS50158"/>
    </source>
</evidence>
<sequence length="1861" mass="211616">MARPTRTSGTSTEPNTDTDLSAEEVDERIGQALAQEIPQIITGIRDAITQVVEDRFAAFAAQQATQLAAIQAGPSRTREFTYKDFSACSPPEFNGESVDPMISMRWLKDVEGVFRTSGCPDEKRVLYAMNLLRGAAKHWWETATATMTEAELTTMTWAQFTTRFQTEYVPRVEMQRLANEFMNLQQTTESVNEITKKFTDLSIFCPRLAADDEWMMTRYIQMLRPEIREFMNNPLYTSMRMLVEAARRRELEIQSQDPKRKAVQISPQSFAPSKKAKYFDPKKGRLVVCYKCGQAGHIRAECPQSGVVAAPRAADDRGKAPAVAPARGRVHQLTADAAQATPCVVAGCVLVLTSKYLGTFRVNSVPALVMFDSGATHSFVSHEFEETLGCEPTDLEQPLVVEVADARTVTMVRVYRNCTIELGGERFSIDLMPLVMKELCVIVGMDSLSPHNAKILCGSKQVRIRGPSGGKLLVQGDAPRARFPFCSAARARRYLQSGGGGFLAYVVDTRLDSNQRTVGEVPVVRDFPDVFPDDLPGIPPERQVEFRIDLVPSVAPVAKAPYRLAPPEMKELYDQLQELLEKGFIRPSCSPWGAPILFVKKKDGSQRMCIDYRELNKLTVKNRYPLPRIDDLFDQLQGASWFSKIDLRSGYHQMRVKEEDIEKTVFRTRYGHYESMIVFIDDILVYSKTKDDHEAHLREGSSVPRHVVNEKGILVDPAKISAITHWEVPKTPTEIRSFLGLAGYYRRFIPNYSRISLPLTQLTRKTAAFSWGSKQQAAFEELKRRLCEAPVLTLPDGLDDFVVYCDASHQGLGAVLMQRDKVIAYASRQLKVHEMKYPTHDLELDAVVFALKIWRHYLYGVSCTIYTDHKSLKYLMDQPNLNMRQRRWLDVLKDYDYEILYQPGKANVVVDALSRNPVGEPMKGLCMRMVVDTLLLDLVRTSQIEAVKAENVKKERIPGEVSMLVRDSQDLLTRYDRVWVPSLGNNQQVLLTEAHKSKYSIHPGATKMYRDLKNGYWWPGMKRDVARFVEECMTCQMVKAEHQRPHGKLQPLEIPVWKWEHITMDLITKLPRTPRGYDTIWVVVDRLTKSAHFLPIRESSSAEKLAELFVREIVSRHGAPVSITDGQSERTIQTLEDMLRACALDFGGSWDDHLPLAEFSYNNSHHSSIGMPPYEALYGRRCRTPVCWGEVGQREIGSTEVVLKTTELIDLLRERLVVAQSRQKSYTDPKRKHVEFQVGDFVLLKVSPWKGVIRFRKRGKLGPRFIGPFKILERVGPVAYRLDLPEELSLIHSTFHVSQLRRCVRDEAEVVPWRISSIYRINVQGGYAEFLIPTPNKGKEKADEDTSKLTYVAPIKHDPGSYSLPISIFDNFTGFALFDSGAALNMMPVSYCRKIRVKKLAPTAYQYRGINGYMAKLLGIAEAVPIRIRNFIYPTDFIVADLPKDTEIPIIFRRAFLHTAQVNIDMRNQVTSLGYGDNRIFFDPDGDPVTHLLRQYVDPSQSFKEKSDHPLLPHELPKKTEDYPNLMKPKKESSIPNGEGTSKKGHRKIKGSSALVRVAVPRRERDCESAICHPRRADWNLLHTLEVDNRVKAILEKHALRENRMEYYICKVWERVFEINESLYRELILEFVATFVFDATKATEDFREQCMTFRLGGIWRSLSLADFGLALGIYTQAEVDDPGFDKYMVATEKRPNGFNPRDIWVILGNGDYSYNIKVKGLLSPIGRLLHCMLVHAVNSCSSSERKIPTYDIWLLDRLTTDDRYPNAPYIIAAQLAKASGYRERSNMLGGQYVTRLAKHFDVLTAGALASLTNLGEMGFINMDQFRGMGVVKPVPMSYAVRYRWEQASASIRTKGSIRENV</sequence>
<dbReference type="Proteomes" id="UP001172457">
    <property type="component" value="Chromosome 2"/>
</dbReference>
<keyword evidence="14" id="KW-0238">DNA-binding</keyword>
<dbReference type="PANTHER" id="PTHR37984">
    <property type="entry name" value="PROTEIN CBG26694"/>
    <property type="match status" value="1"/>
</dbReference>
<dbReference type="Pfam" id="PF17917">
    <property type="entry name" value="RT_RNaseH"/>
    <property type="match status" value="1"/>
</dbReference>
<gene>
    <name evidence="19" type="ORF">OSB04_006855</name>
</gene>
<dbReference type="CDD" id="cd00303">
    <property type="entry name" value="retropepsin_like"/>
    <property type="match status" value="2"/>
</dbReference>
<dbReference type="FunFam" id="3.10.20.370:FF:000001">
    <property type="entry name" value="Retrovirus-related Pol polyprotein from transposon 17.6-like protein"/>
    <property type="match status" value="1"/>
</dbReference>
<dbReference type="Pfam" id="PF08284">
    <property type="entry name" value="RVP_2"/>
    <property type="match status" value="1"/>
</dbReference>
<dbReference type="PANTHER" id="PTHR37984:SF5">
    <property type="entry name" value="PROTEIN NYNRIN-LIKE"/>
    <property type="match status" value="1"/>
</dbReference>
<evidence type="ECO:0000256" key="5">
    <source>
        <dbReference type="ARBA" id="ARBA00022722"/>
    </source>
</evidence>
<keyword evidence="7" id="KW-0064">Aspartyl protease</keyword>
<dbReference type="InterPro" id="IPR005162">
    <property type="entry name" value="Retrotrans_gag_dom"/>
</dbReference>
<evidence type="ECO:0000256" key="3">
    <source>
        <dbReference type="ARBA" id="ARBA00022679"/>
    </source>
</evidence>
<evidence type="ECO:0000256" key="4">
    <source>
        <dbReference type="ARBA" id="ARBA00022695"/>
    </source>
</evidence>
<dbReference type="CDD" id="cd09274">
    <property type="entry name" value="RNase_HI_RT_Ty3"/>
    <property type="match status" value="1"/>
</dbReference>
<dbReference type="GO" id="GO:0003887">
    <property type="term" value="F:DNA-directed DNA polymerase activity"/>
    <property type="evidence" value="ECO:0007669"/>
    <property type="project" value="UniProtKB-KW"/>
</dbReference>
<feature type="domain" description="CCHC-type" evidence="18">
    <location>
        <begin position="289"/>
        <end position="304"/>
    </location>
</feature>
<dbReference type="GO" id="GO:0008270">
    <property type="term" value="F:zinc ion binding"/>
    <property type="evidence" value="ECO:0007669"/>
    <property type="project" value="UniProtKB-KW"/>
</dbReference>
<dbReference type="Gene3D" id="1.10.340.70">
    <property type="match status" value="1"/>
</dbReference>
<dbReference type="GO" id="GO:0003964">
    <property type="term" value="F:RNA-directed DNA polymerase activity"/>
    <property type="evidence" value="ECO:0007669"/>
    <property type="project" value="UniProtKB-KW"/>
</dbReference>
<keyword evidence="20" id="KW-1185">Reference proteome</keyword>
<keyword evidence="16" id="KW-0862">Zinc</keyword>
<feature type="region of interest" description="Disordered" evidence="17">
    <location>
        <begin position="1500"/>
        <end position="1547"/>
    </location>
</feature>
<dbReference type="Gene3D" id="4.10.60.10">
    <property type="entry name" value="Zinc finger, CCHC-type"/>
    <property type="match status" value="1"/>
</dbReference>
<dbReference type="InterPro" id="IPR001878">
    <property type="entry name" value="Znf_CCHC"/>
</dbReference>
<keyword evidence="10" id="KW-0460">Magnesium</keyword>
<evidence type="ECO:0000256" key="9">
    <source>
        <dbReference type="ARBA" id="ARBA00022801"/>
    </source>
</evidence>
<dbReference type="Pfam" id="PF24626">
    <property type="entry name" value="SH3_Tf2-1"/>
    <property type="match status" value="1"/>
</dbReference>
<evidence type="ECO:0000256" key="12">
    <source>
        <dbReference type="ARBA" id="ARBA00022918"/>
    </source>
</evidence>
<evidence type="ECO:0000313" key="20">
    <source>
        <dbReference type="Proteomes" id="UP001172457"/>
    </source>
</evidence>
<proteinExistence type="predicted"/>
<dbReference type="Pfam" id="PF00098">
    <property type="entry name" value="zf-CCHC"/>
    <property type="match status" value="1"/>
</dbReference>
<keyword evidence="15" id="KW-0233">DNA recombination</keyword>
<evidence type="ECO:0000256" key="14">
    <source>
        <dbReference type="ARBA" id="ARBA00023125"/>
    </source>
</evidence>
<keyword evidence="9" id="KW-0378">Hydrolase</keyword>
<dbReference type="InterPro" id="IPR000477">
    <property type="entry name" value="RT_dom"/>
</dbReference>
<evidence type="ECO:0000256" key="8">
    <source>
        <dbReference type="ARBA" id="ARBA00022759"/>
    </source>
</evidence>
<keyword evidence="16" id="KW-0863">Zinc-finger</keyword>
<evidence type="ECO:0000256" key="16">
    <source>
        <dbReference type="PROSITE-ProRule" id="PRU00047"/>
    </source>
</evidence>
<evidence type="ECO:0000313" key="19">
    <source>
        <dbReference type="EMBL" id="KAJ9561695.1"/>
    </source>
</evidence>
<feature type="compositionally biased region" description="Basic and acidic residues" evidence="17">
    <location>
        <begin position="1503"/>
        <end position="1522"/>
    </location>
</feature>
<dbReference type="Gene3D" id="3.10.10.10">
    <property type="entry name" value="HIV Type 1 Reverse Transcriptase, subunit A, domain 1"/>
    <property type="match status" value="1"/>
</dbReference>
<dbReference type="FunFam" id="3.30.70.270:FF:000026">
    <property type="entry name" value="Transposon Ty3-G Gag-Pol polyprotein"/>
    <property type="match status" value="1"/>
</dbReference>
<dbReference type="InterPro" id="IPR056924">
    <property type="entry name" value="SH3_Tf2-1"/>
</dbReference>
<keyword evidence="4" id="KW-0548">Nucleotidyltransferase</keyword>
<dbReference type="PROSITE" id="PS50158">
    <property type="entry name" value="ZF_CCHC"/>
    <property type="match status" value="1"/>
</dbReference>
<evidence type="ECO:0000256" key="7">
    <source>
        <dbReference type="ARBA" id="ARBA00022750"/>
    </source>
</evidence>
<dbReference type="SUPFAM" id="SSF50630">
    <property type="entry name" value="Acid proteases"/>
    <property type="match status" value="1"/>
</dbReference>
<comment type="caution">
    <text evidence="19">The sequence shown here is derived from an EMBL/GenBank/DDBJ whole genome shotgun (WGS) entry which is preliminary data.</text>
</comment>
<dbReference type="InterPro" id="IPR012337">
    <property type="entry name" value="RNaseH-like_sf"/>
</dbReference>
<accession>A0AA38WQI7</accession>
<dbReference type="InterPro" id="IPR021109">
    <property type="entry name" value="Peptidase_aspartic_dom_sf"/>
</dbReference>
<protein>
    <recommendedName>
        <fullName evidence="1">RNA-directed DNA polymerase</fullName>
        <ecNumber evidence="1">2.7.7.49</ecNumber>
    </recommendedName>
</protein>
<evidence type="ECO:0000256" key="1">
    <source>
        <dbReference type="ARBA" id="ARBA00012493"/>
    </source>
</evidence>
<dbReference type="Pfam" id="PF00078">
    <property type="entry name" value="RVT_1"/>
    <property type="match status" value="1"/>
</dbReference>
<keyword evidence="2" id="KW-0645">Protease</keyword>
<dbReference type="EMBL" id="JARYMX010000002">
    <property type="protein sequence ID" value="KAJ9561695.1"/>
    <property type="molecule type" value="Genomic_DNA"/>
</dbReference>
<dbReference type="SUPFAM" id="SSF53098">
    <property type="entry name" value="Ribonuclease H-like"/>
    <property type="match status" value="1"/>
</dbReference>
<evidence type="ECO:0000256" key="11">
    <source>
        <dbReference type="ARBA" id="ARBA00022908"/>
    </source>
</evidence>
<evidence type="ECO:0000256" key="6">
    <source>
        <dbReference type="ARBA" id="ARBA00022723"/>
    </source>
</evidence>
<dbReference type="GO" id="GO:0004519">
    <property type="term" value="F:endonuclease activity"/>
    <property type="evidence" value="ECO:0007669"/>
    <property type="project" value="UniProtKB-KW"/>
</dbReference>
<organism evidence="19 20">
    <name type="scientific">Centaurea solstitialis</name>
    <name type="common">yellow star-thistle</name>
    <dbReference type="NCBI Taxonomy" id="347529"/>
    <lineage>
        <taxon>Eukaryota</taxon>
        <taxon>Viridiplantae</taxon>
        <taxon>Streptophyta</taxon>
        <taxon>Embryophyta</taxon>
        <taxon>Tracheophyta</taxon>
        <taxon>Spermatophyta</taxon>
        <taxon>Magnoliopsida</taxon>
        <taxon>eudicotyledons</taxon>
        <taxon>Gunneridae</taxon>
        <taxon>Pentapetalae</taxon>
        <taxon>asterids</taxon>
        <taxon>campanulids</taxon>
        <taxon>Asterales</taxon>
        <taxon>Asteraceae</taxon>
        <taxon>Carduoideae</taxon>
        <taxon>Cardueae</taxon>
        <taxon>Centaureinae</taxon>
        <taxon>Centaurea</taxon>
    </lineage>
</organism>
<evidence type="ECO:0000256" key="17">
    <source>
        <dbReference type="SAM" id="MobiDB-lite"/>
    </source>
</evidence>
<dbReference type="InterPro" id="IPR043128">
    <property type="entry name" value="Rev_trsase/Diguanyl_cyclase"/>
</dbReference>
<dbReference type="Gene3D" id="3.30.70.270">
    <property type="match status" value="2"/>
</dbReference>
<dbReference type="GO" id="GO:0003677">
    <property type="term" value="F:DNA binding"/>
    <property type="evidence" value="ECO:0007669"/>
    <property type="project" value="UniProtKB-KW"/>
</dbReference>
<dbReference type="InterPro" id="IPR036875">
    <property type="entry name" value="Znf_CCHC_sf"/>
</dbReference>
<dbReference type="GO" id="GO:0015074">
    <property type="term" value="P:DNA integration"/>
    <property type="evidence" value="ECO:0007669"/>
    <property type="project" value="UniProtKB-KW"/>
</dbReference>
<keyword evidence="3" id="KW-0808">Transferase</keyword>
<dbReference type="InterPro" id="IPR036397">
    <property type="entry name" value="RNaseH_sf"/>
</dbReference>
<feature type="region of interest" description="Disordered" evidence="17">
    <location>
        <begin position="1"/>
        <end position="22"/>
    </location>
</feature>
<evidence type="ECO:0000256" key="13">
    <source>
        <dbReference type="ARBA" id="ARBA00022932"/>
    </source>
</evidence>
<evidence type="ECO:0000256" key="10">
    <source>
        <dbReference type="ARBA" id="ARBA00022842"/>
    </source>
</evidence>
<dbReference type="GO" id="GO:0004190">
    <property type="term" value="F:aspartic-type endopeptidase activity"/>
    <property type="evidence" value="ECO:0007669"/>
    <property type="project" value="UniProtKB-KW"/>
</dbReference>
<evidence type="ECO:0000256" key="2">
    <source>
        <dbReference type="ARBA" id="ARBA00022670"/>
    </source>
</evidence>
<keyword evidence="13" id="KW-0239">DNA-directed DNA polymerase</keyword>
<keyword evidence="6" id="KW-0479">Metal-binding</keyword>
<dbReference type="GO" id="GO:0006508">
    <property type="term" value="P:proteolysis"/>
    <property type="evidence" value="ECO:0007669"/>
    <property type="project" value="UniProtKB-KW"/>
</dbReference>
<dbReference type="SUPFAM" id="SSF56672">
    <property type="entry name" value="DNA/RNA polymerases"/>
    <property type="match status" value="1"/>
</dbReference>
<keyword evidence="12" id="KW-0695">RNA-directed DNA polymerase</keyword>
<name>A0AA38WQI7_9ASTR</name>
<dbReference type="Pfam" id="PF17921">
    <property type="entry name" value="Integrase_H2C2"/>
    <property type="match status" value="1"/>
</dbReference>
<dbReference type="EC" id="2.7.7.49" evidence="1"/>
<dbReference type="Gene3D" id="3.30.420.10">
    <property type="entry name" value="Ribonuclease H-like superfamily/Ribonuclease H"/>
    <property type="match status" value="2"/>
</dbReference>
<keyword evidence="11" id="KW-0229">DNA integration</keyword>